<reference evidence="3" key="1">
    <citation type="journal article" date="2019" name="Int. J. Syst. Evol. Microbiol.">
        <title>The Global Catalogue of Microorganisms (GCM) 10K type strain sequencing project: providing services to taxonomists for standard genome sequencing and annotation.</title>
        <authorList>
            <consortium name="The Broad Institute Genomics Platform"/>
            <consortium name="The Broad Institute Genome Sequencing Center for Infectious Disease"/>
            <person name="Wu L."/>
            <person name="Ma J."/>
        </authorList>
    </citation>
    <scope>NUCLEOTIDE SEQUENCE [LARGE SCALE GENOMIC DNA]</scope>
    <source>
        <strain evidence="3">JCM 31202</strain>
    </source>
</reference>
<dbReference type="Proteomes" id="UP001596972">
    <property type="component" value="Unassembled WGS sequence"/>
</dbReference>
<feature type="region of interest" description="Disordered" evidence="1">
    <location>
        <begin position="23"/>
        <end position="61"/>
    </location>
</feature>
<gene>
    <name evidence="2" type="ORF">ACFQ11_03860</name>
</gene>
<evidence type="ECO:0000313" key="2">
    <source>
        <dbReference type="EMBL" id="MFD0899514.1"/>
    </source>
</evidence>
<evidence type="ECO:0000313" key="3">
    <source>
        <dbReference type="Proteomes" id="UP001596972"/>
    </source>
</evidence>
<dbReference type="EMBL" id="JBHTJA010000003">
    <property type="protein sequence ID" value="MFD0899514.1"/>
    <property type="molecule type" value="Genomic_DNA"/>
</dbReference>
<feature type="non-terminal residue" evidence="2">
    <location>
        <position position="161"/>
    </location>
</feature>
<feature type="compositionally biased region" description="Polar residues" evidence="1">
    <location>
        <begin position="25"/>
        <end position="36"/>
    </location>
</feature>
<sequence length="161" mass="15938">MTVGTGLRFSIVGWGVVGLGAADGSISSSPAGTNVDVSDGERPSPAEPAPRPTQNVPNTMAPTRITAAIELYASTARRCPGTAPSVRLSAPSPASNPGKAAVRRFEGAFGRPRAGTPRRVPAGPVPPVRDGLGAPDATGVSGVARRPGASGVRAAAGIPNA</sequence>
<protein>
    <submittedName>
        <fullName evidence="2">Uncharacterized protein</fullName>
    </submittedName>
</protein>
<dbReference type="RefSeq" id="WP_378296366.1">
    <property type="nucleotide sequence ID" value="NZ_JBHTJA010000003.1"/>
</dbReference>
<proteinExistence type="predicted"/>
<organism evidence="2 3">
    <name type="scientific">Actinomadura sediminis</name>
    <dbReference type="NCBI Taxonomy" id="1038904"/>
    <lineage>
        <taxon>Bacteria</taxon>
        <taxon>Bacillati</taxon>
        <taxon>Actinomycetota</taxon>
        <taxon>Actinomycetes</taxon>
        <taxon>Streptosporangiales</taxon>
        <taxon>Thermomonosporaceae</taxon>
        <taxon>Actinomadura</taxon>
    </lineage>
</organism>
<comment type="caution">
    <text evidence="2">The sequence shown here is derived from an EMBL/GenBank/DDBJ whole genome shotgun (WGS) entry which is preliminary data.</text>
</comment>
<accession>A0ABW3EJ44</accession>
<keyword evidence="3" id="KW-1185">Reference proteome</keyword>
<name>A0ABW3EJ44_9ACTN</name>
<evidence type="ECO:0000256" key="1">
    <source>
        <dbReference type="SAM" id="MobiDB-lite"/>
    </source>
</evidence>
<feature type="region of interest" description="Disordered" evidence="1">
    <location>
        <begin position="107"/>
        <end position="161"/>
    </location>
</feature>